<dbReference type="EMBL" id="EQ973781">
    <property type="protein sequence ID" value="EEF48707.1"/>
    <property type="molecule type" value="Genomic_DNA"/>
</dbReference>
<dbReference type="PANTHER" id="PTHR35278">
    <property type="entry name" value="TRANSMEMBRANE PROTEIN-RELATED"/>
    <property type="match status" value="1"/>
</dbReference>
<feature type="region of interest" description="Disordered" evidence="1">
    <location>
        <begin position="173"/>
        <end position="193"/>
    </location>
</feature>
<evidence type="ECO:0000313" key="4">
    <source>
        <dbReference type="Proteomes" id="UP000008311"/>
    </source>
</evidence>
<keyword evidence="4" id="KW-1185">Reference proteome</keyword>
<dbReference type="STRING" id="3988.B9RHT5"/>
<keyword evidence="2" id="KW-0812">Transmembrane</keyword>
<evidence type="ECO:0000313" key="3">
    <source>
        <dbReference type="EMBL" id="EEF48707.1"/>
    </source>
</evidence>
<dbReference type="InParanoid" id="B9RHT5"/>
<keyword evidence="2" id="KW-1133">Transmembrane helix</keyword>
<dbReference type="OrthoDB" id="1916120at2759"/>
<dbReference type="AlphaFoldDB" id="B9RHT5"/>
<evidence type="ECO:0000256" key="1">
    <source>
        <dbReference type="SAM" id="MobiDB-lite"/>
    </source>
</evidence>
<proteinExistence type="predicted"/>
<dbReference type="eggNOG" id="ENOG502RXUF">
    <property type="taxonomic scope" value="Eukaryota"/>
</dbReference>
<gene>
    <name evidence="3" type="ORF">RCOM_1573490</name>
</gene>
<sequence length="193" mass="21888">MGAVVTKAANGVGGVVGNLFGAPFRAFLGASCQDVCAGPWDVMCFVEHLCVSDVVKLVMILGLCYITLLFLYLLFKIGIWQCIGRSLCKMCWAACESYWSGLEYMSCFLWHKLKNTKRGHRRRRRGCGDIERGWGWGWGCSESDEVMSFGRKVGYPCSRHGVRLKKVSRVSQRLKKTKNHRANPGMLKRRRLR</sequence>
<dbReference type="Proteomes" id="UP000008311">
    <property type="component" value="Unassembled WGS sequence"/>
</dbReference>
<evidence type="ECO:0008006" key="5">
    <source>
        <dbReference type="Google" id="ProtNLM"/>
    </source>
</evidence>
<evidence type="ECO:0000256" key="2">
    <source>
        <dbReference type="SAM" id="Phobius"/>
    </source>
</evidence>
<dbReference type="PANTHER" id="PTHR35278:SF4">
    <property type="entry name" value="TRANSMEMBRANE PROTEIN"/>
    <property type="match status" value="1"/>
</dbReference>
<reference evidence="4" key="1">
    <citation type="journal article" date="2010" name="Nat. Biotechnol.">
        <title>Draft genome sequence of the oilseed species Ricinus communis.</title>
        <authorList>
            <person name="Chan A.P."/>
            <person name="Crabtree J."/>
            <person name="Zhao Q."/>
            <person name="Lorenzi H."/>
            <person name="Orvis J."/>
            <person name="Puiu D."/>
            <person name="Melake-Berhan A."/>
            <person name="Jones K.M."/>
            <person name="Redman J."/>
            <person name="Chen G."/>
            <person name="Cahoon E.B."/>
            <person name="Gedil M."/>
            <person name="Stanke M."/>
            <person name="Haas B.J."/>
            <person name="Wortman J.R."/>
            <person name="Fraser-Liggett C.M."/>
            <person name="Ravel J."/>
            <person name="Rabinowicz P.D."/>
        </authorList>
    </citation>
    <scope>NUCLEOTIDE SEQUENCE [LARGE SCALE GENOMIC DNA]</scope>
    <source>
        <strain evidence="4">cv. Hale</strain>
    </source>
</reference>
<keyword evidence="2" id="KW-0472">Membrane</keyword>
<accession>B9RHT5</accession>
<organism evidence="3 4">
    <name type="scientific">Ricinus communis</name>
    <name type="common">Castor bean</name>
    <dbReference type="NCBI Taxonomy" id="3988"/>
    <lineage>
        <taxon>Eukaryota</taxon>
        <taxon>Viridiplantae</taxon>
        <taxon>Streptophyta</taxon>
        <taxon>Embryophyta</taxon>
        <taxon>Tracheophyta</taxon>
        <taxon>Spermatophyta</taxon>
        <taxon>Magnoliopsida</taxon>
        <taxon>eudicotyledons</taxon>
        <taxon>Gunneridae</taxon>
        <taxon>Pentapetalae</taxon>
        <taxon>rosids</taxon>
        <taxon>fabids</taxon>
        <taxon>Malpighiales</taxon>
        <taxon>Euphorbiaceae</taxon>
        <taxon>Acalyphoideae</taxon>
        <taxon>Acalypheae</taxon>
        <taxon>Ricinus</taxon>
    </lineage>
</organism>
<feature type="transmembrane region" description="Helical" evidence="2">
    <location>
        <begin position="57"/>
        <end position="75"/>
    </location>
</feature>
<protein>
    <recommendedName>
        <fullName evidence="5">Transmembrane protein</fullName>
    </recommendedName>
</protein>
<name>B9RHT5_RICCO</name>